<accession>A0A5N3PH73</accession>
<name>A0A5N3PH73_9HYPH</name>
<feature type="domain" description="DUF4815" evidence="1">
    <location>
        <begin position="12"/>
        <end position="580"/>
    </location>
</feature>
<evidence type="ECO:0000259" key="1">
    <source>
        <dbReference type="Pfam" id="PF16075"/>
    </source>
</evidence>
<sequence length="1089" mass="117645">MANEHPSGIPDAYDRSAENPDWARVVVRENRFAQGAEINELQSITERRNRRVGNMTAKDGDRISGADIIIDTDAETATLSAGEIYVEGDIRPVAAAFFPDIQMVGEFAIGVRLLKTSIDELDDPNLVGLHPGSEAEGEPGAARVIETISWSVFGDAQPGVFYGVYLIKDGAVIDQQAPPSLSGVISQIAVYDFDANANYIVEGCEVTSLGKTGNDQVFSIGAGRANVLGFKRIREASIRHSEPEEPDLEQIAAEPHTFTGVTGGSTVVEVSRAPIESVQAAIVVKRAVEVIPRGLVPGGMDDLGFSSVIEIESIVYAGNPVPDTAWDLIGDAVSWAPGGTEPPASSTYTVTYLYNSSVTPTAITDTTVTVSGGVNGRPVLISYTSKLPRTDILCMDVTGRPVYVKGLSARRNALPPITPSNVLKLAEIQNNFLVAERPVVISNGTHNFTYDEQRRYFNRLIDILDQFDRAESERDILSREPVSKKGIFTDTFVDDFYRDQGASQTAAVNKGVLQLAIDDVLLQRIGTTIQTLNFTEEVVISQPLRTRSMNINPYDNFTVMPGAMTLVPPVDFWTDEQTAWTSAITQEFTAAPNQPPGQTTFNEVTEIRRVNAVNLRQITVNVTLDGFGAGENLATLTFDGIDVKPPGVQTANGSGVVTTSFVIPAGVPVGRRRVHATGAAESFCEAIFVGEGTIDITTMRRVTLITRAAPTVKPPVTPTTPIIRNITIINQITQPVIQQNNQDPGGGSNGGAPDPLAQSFTIPEPRLIVGLNFRFTEIGDRAKGVRVQLARMQNGFPSNEVLAEAFISMATPAVGDLIQARFAAPVFLPSDREFCFVILTADPDHSVAVCRLGDVDVATQKRISSQPYTVGVLFSSANRMSWTPHQDTDLHFEIVAAKFAPATKSIDLWTGAFDQVSDMVIRAAVEIPTDDAAFRFELVRLSGEVIQVAPDQTWEFDEFVDETVTLRAVLSGTEKISPILYPHGILIGGRIRESGTYISRLFQMGVAVKIAAVFKSFLPAGSSISVDVDEGTGTFSPLTLGLTDVLGNNWNEPKYEKASHTAAFGRIRITLNGTPAARPSIARLRAYSI</sequence>
<evidence type="ECO:0000313" key="3">
    <source>
        <dbReference type="Proteomes" id="UP000325684"/>
    </source>
</evidence>
<dbReference type="RefSeq" id="WP_150942125.1">
    <property type="nucleotide sequence ID" value="NZ_VCMV01000003.1"/>
</dbReference>
<dbReference type="Proteomes" id="UP000325684">
    <property type="component" value="Unassembled WGS sequence"/>
</dbReference>
<dbReference type="OrthoDB" id="2463879at2"/>
<comment type="caution">
    <text evidence="2">The sequence shown here is derived from an EMBL/GenBank/DDBJ whole genome shotgun (WGS) entry which is preliminary data.</text>
</comment>
<reference evidence="2 3" key="1">
    <citation type="journal article" date="2019" name="Microorganisms">
        <title>Genome Insights into the Novel Species Microvirga brassicacearum, a Rapeseed Endophyte with Biotechnological Potential.</title>
        <authorList>
            <person name="Jimenez-Gomez A."/>
            <person name="Saati-Santamaria Z."/>
            <person name="Igual J.M."/>
            <person name="Rivas R."/>
            <person name="Mateos P.F."/>
            <person name="Garcia-Fraile P."/>
        </authorList>
    </citation>
    <scope>NUCLEOTIDE SEQUENCE [LARGE SCALE GENOMIC DNA]</scope>
    <source>
        <strain evidence="2 3">CDVBN77</strain>
    </source>
</reference>
<keyword evidence="3" id="KW-1185">Reference proteome</keyword>
<gene>
    <name evidence="2" type="ORF">FEZ63_02875</name>
</gene>
<dbReference type="EMBL" id="VCMV01000003">
    <property type="protein sequence ID" value="KAB0269068.1"/>
    <property type="molecule type" value="Genomic_DNA"/>
</dbReference>
<dbReference type="Pfam" id="PF16075">
    <property type="entry name" value="DUF4815"/>
    <property type="match status" value="1"/>
</dbReference>
<proteinExistence type="predicted"/>
<dbReference type="AlphaFoldDB" id="A0A5N3PH73"/>
<evidence type="ECO:0000313" key="2">
    <source>
        <dbReference type="EMBL" id="KAB0269068.1"/>
    </source>
</evidence>
<protein>
    <submittedName>
        <fullName evidence="2">DUF4815 domain-containing protein</fullName>
    </submittedName>
</protein>
<dbReference type="InterPro" id="IPR032096">
    <property type="entry name" value="DUF4815"/>
</dbReference>
<organism evidence="2 3">
    <name type="scientific">Microvirga brassicacearum</name>
    <dbReference type="NCBI Taxonomy" id="2580413"/>
    <lineage>
        <taxon>Bacteria</taxon>
        <taxon>Pseudomonadati</taxon>
        <taxon>Pseudomonadota</taxon>
        <taxon>Alphaproteobacteria</taxon>
        <taxon>Hyphomicrobiales</taxon>
        <taxon>Methylobacteriaceae</taxon>
        <taxon>Microvirga</taxon>
    </lineage>
</organism>